<keyword evidence="1" id="KW-0472">Membrane</keyword>
<protein>
    <submittedName>
        <fullName evidence="2">Uncharacterized protein</fullName>
    </submittedName>
</protein>
<evidence type="ECO:0000313" key="3">
    <source>
        <dbReference type="Proteomes" id="UP000663844"/>
    </source>
</evidence>
<comment type="caution">
    <text evidence="2">The sequence shown here is derived from an EMBL/GenBank/DDBJ whole genome shotgun (WGS) entry which is preliminary data.</text>
</comment>
<organism evidence="2 3">
    <name type="scientific">Adineta steineri</name>
    <dbReference type="NCBI Taxonomy" id="433720"/>
    <lineage>
        <taxon>Eukaryota</taxon>
        <taxon>Metazoa</taxon>
        <taxon>Spiralia</taxon>
        <taxon>Gnathifera</taxon>
        <taxon>Rotifera</taxon>
        <taxon>Eurotatoria</taxon>
        <taxon>Bdelloidea</taxon>
        <taxon>Adinetida</taxon>
        <taxon>Adinetidae</taxon>
        <taxon>Adineta</taxon>
    </lineage>
</organism>
<sequence length="61" mass="7021">MQEPLISEDQPKKETILSTKCRFLLWSWILILISMVVGIIAIVILICYQSSFSSIDIKHDI</sequence>
<keyword evidence="1" id="KW-1133">Transmembrane helix</keyword>
<keyword evidence="1" id="KW-0812">Transmembrane</keyword>
<dbReference type="AlphaFoldDB" id="A0A820ILB5"/>
<evidence type="ECO:0000256" key="1">
    <source>
        <dbReference type="SAM" id="Phobius"/>
    </source>
</evidence>
<dbReference type="EMBL" id="CAJOAZ010016841">
    <property type="protein sequence ID" value="CAF4309168.1"/>
    <property type="molecule type" value="Genomic_DNA"/>
</dbReference>
<reference evidence="2" key="1">
    <citation type="submission" date="2021-02" db="EMBL/GenBank/DDBJ databases">
        <authorList>
            <person name="Nowell W R."/>
        </authorList>
    </citation>
    <scope>NUCLEOTIDE SEQUENCE</scope>
</reference>
<feature type="non-terminal residue" evidence="2">
    <location>
        <position position="1"/>
    </location>
</feature>
<name>A0A820ILB5_9BILA</name>
<accession>A0A820ILB5</accession>
<feature type="transmembrane region" description="Helical" evidence="1">
    <location>
        <begin position="25"/>
        <end position="48"/>
    </location>
</feature>
<evidence type="ECO:0000313" key="2">
    <source>
        <dbReference type="EMBL" id="CAF4309168.1"/>
    </source>
</evidence>
<gene>
    <name evidence="2" type="ORF">OXD698_LOCUS46532</name>
</gene>
<proteinExistence type="predicted"/>
<dbReference type="Proteomes" id="UP000663844">
    <property type="component" value="Unassembled WGS sequence"/>
</dbReference>